<feature type="domain" description="HTH lysR-type" evidence="5">
    <location>
        <begin position="11"/>
        <end position="67"/>
    </location>
</feature>
<proteinExistence type="inferred from homology"/>
<dbReference type="KEGG" id="xya:ET471_02735"/>
<dbReference type="InterPro" id="IPR005119">
    <property type="entry name" value="LysR_subst-bd"/>
</dbReference>
<dbReference type="Pfam" id="PF03466">
    <property type="entry name" value="LysR_substrate"/>
    <property type="match status" value="1"/>
</dbReference>
<evidence type="ECO:0000256" key="4">
    <source>
        <dbReference type="ARBA" id="ARBA00023163"/>
    </source>
</evidence>
<keyword evidence="4" id="KW-0804">Transcription</keyword>
<dbReference type="PANTHER" id="PTHR30126:SF39">
    <property type="entry name" value="HTH-TYPE TRANSCRIPTIONAL REGULATOR CYSL"/>
    <property type="match status" value="1"/>
</dbReference>
<comment type="similarity">
    <text evidence="1">Belongs to the LysR transcriptional regulatory family.</text>
</comment>
<dbReference type="Proteomes" id="UP000292118">
    <property type="component" value="Chromosome"/>
</dbReference>
<keyword evidence="2" id="KW-0805">Transcription regulation</keyword>
<dbReference type="Gene3D" id="3.40.190.10">
    <property type="entry name" value="Periplasmic binding protein-like II"/>
    <property type="match status" value="2"/>
</dbReference>
<evidence type="ECO:0000259" key="5">
    <source>
        <dbReference type="PROSITE" id="PS50931"/>
    </source>
</evidence>
<organism evidence="6 7">
    <name type="scientific">Xylanimonas protaetiae</name>
    <dbReference type="NCBI Taxonomy" id="2509457"/>
    <lineage>
        <taxon>Bacteria</taxon>
        <taxon>Bacillati</taxon>
        <taxon>Actinomycetota</taxon>
        <taxon>Actinomycetes</taxon>
        <taxon>Micrococcales</taxon>
        <taxon>Promicromonosporaceae</taxon>
        <taxon>Xylanimonas</taxon>
    </lineage>
</organism>
<keyword evidence="3" id="KW-0238">DNA-binding</keyword>
<dbReference type="RefSeq" id="WP_129186494.1">
    <property type="nucleotide sequence ID" value="NZ_CP035493.1"/>
</dbReference>
<dbReference type="InterPro" id="IPR036390">
    <property type="entry name" value="WH_DNA-bd_sf"/>
</dbReference>
<evidence type="ECO:0000256" key="2">
    <source>
        <dbReference type="ARBA" id="ARBA00023015"/>
    </source>
</evidence>
<dbReference type="PANTHER" id="PTHR30126">
    <property type="entry name" value="HTH-TYPE TRANSCRIPTIONAL REGULATOR"/>
    <property type="match status" value="1"/>
</dbReference>
<dbReference type="GO" id="GO:0003700">
    <property type="term" value="F:DNA-binding transcription factor activity"/>
    <property type="evidence" value="ECO:0007669"/>
    <property type="project" value="InterPro"/>
</dbReference>
<dbReference type="PROSITE" id="PS50931">
    <property type="entry name" value="HTH_LYSR"/>
    <property type="match status" value="1"/>
</dbReference>
<keyword evidence="7" id="KW-1185">Reference proteome</keyword>
<evidence type="ECO:0000256" key="3">
    <source>
        <dbReference type="ARBA" id="ARBA00023125"/>
    </source>
</evidence>
<accession>A0A4P6F0X2</accession>
<dbReference type="PRINTS" id="PR00039">
    <property type="entry name" value="HTHLYSR"/>
</dbReference>
<reference evidence="6 7" key="1">
    <citation type="submission" date="2019-01" db="EMBL/GenBank/DDBJ databases">
        <title>Genome sequencing of strain FW10M-9.</title>
        <authorList>
            <person name="Heo J."/>
            <person name="Kim S.-J."/>
            <person name="Kim J.-S."/>
            <person name="Hong S.-B."/>
            <person name="Kwon S.-W."/>
        </authorList>
    </citation>
    <scope>NUCLEOTIDE SEQUENCE [LARGE SCALE GENOMIC DNA]</scope>
    <source>
        <strain evidence="6 7">FW10M-9</strain>
    </source>
</reference>
<dbReference type="OrthoDB" id="8717159at2"/>
<dbReference type="SUPFAM" id="SSF46785">
    <property type="entry name" value="Winged helix' DNA-binding domain"/>
    <property type="match status" value="1"/>
</dbReference>
<dbReference type="GO" id="GO:0000976">
    <property type="term" value="F:transcription cis-regulatory region binding"/>
    <property type="evidence" value="ECO:0007669"/>
    <property type="project" value="TreeGrafter"/>
</dbReference>
<dbReference type="Pfam" id="PF00126">
    <property type="entry name" value="HTH_1"/>
    <property type="match status" value="1"/>
</dbReference>
<dbReference type="InterPro" id="IPR036388">
    <property type="entry name" value="WH-like_DNA-bd_sf"/>
</dbReference>
<gene>
    <name evidence="6" type="ORF">ET471_02735</name>
</gene>
<sequence length="314" mass="32868">MSHQDSDGLGDLTLWRSFVAVHRAGSVSAAARSLGTAQPTVTGHLQALERALGEVLFERGARGVVPTPRADDLAGRLAAPFDALGAVLATAHDGGAARDGVAAERPVRLGGPAEFLAHVALPALGPDVAAGVRVHVTPGVTTDLLDLLRSGRLDLVVATSRPPGRRLVAELLGDEELVLVAAPGVVDGAAVERDGPAALDPVPLLAYATDLPITRRYWRHVFGQRLEREPALVSPDLRSLRSAACAGAGVTALPRYLCERELADGRLVLLLDPPDPPVSTTYLVRRPASDDGSPGRAHPARVRRALLAATGTWR</sequence>
<protein>
    <submittedName>
        <fullName evidence="6">LysR family transcriptional regulator</fullName>
    </submittedName>
</protein>
<dbReference type="EMBL" id="CP035493">
    <property type="protein sequence ID" value="QAY69094.1"/>
    <property type="molecule type" value="Genomic_DNA"/>
</dbReference>
<dbReference type="Gene3D" id="1.10.10.10">
    <property type="entry name" value="Winged helix-like DNA-binding domain superfamily/Winged helix DNA-binding domain"/>
    <property type="match status" value="1"/>
</dbReference>
<evidence type="ECO:0000313" key="6">
    <source>
        <dbReference type="EMBL" id="QAY69094.1"/>
    </source>
</evidence>
<dbReference type="InterPro" id="IPR000847">
    <property type="entry name" value="LysR_HTH_N"/>
</dbReference>
<name>A0A4P6F0X2_9MICO</name>
<dbReference type="CDD" id="cd05466">
    <property type="entry name" value="PBP2_LTTR_substrate"/>
    <property type="match status" value="1"/>
</dbReference>
<evidence type="ECO:0000256" key="1">
    <source>
        <dbReference type="ARBA" id="ARBA00009437"/>
    </source>
</evidence>
<evidence type="ECO:0000313" key="7">
    <source>
        <dbReference type="Proteomes" id="UP000292118"/>
    </source>
</evidence>
<dbReference type="SUPFAM" id="SSF53850">
    <property type="entry name" value="Periplasmic binding protein-like II"/>
    <property type="match status" value="1"/>
</dbReference>
<dbReference type="AlphaFoldDB" id="A0A4P6F0X2"/>